<gene>
    <name evidence="1" type="ORF">GCM10007147_29850</name>
</gene>
<sequence length="150" mass="15946">MLLSWKERLDEAGCMCEGGSMHQGEFLSQVRERGEYADQDEAERVTRVVLGVLASRIQPSSIENLAAQLPGELPGALDPGDQIEADNFGVEEFCRRVSQGVGTGARIAEWDAAAVLSTLAGNISGGLLNQVLSGLPSGYASLFGHPELTE</sequence>
<dbReference type="AlphaFoldDB" id="A0A918XFZ4"/>
<dbReference type="InterPro" id="IPR018727">
    <property type="entry name" value="DUF2267"/>
</dbReference>
<dbReference type="InterPro" id="IPR038282">
    <property type="entry name" value="DUF2267_sf"/>
</dbReference>
<evidence type="ECO:0008006" key="3">
    <source>
        <dbReference type="Google" id="ProtNLM"/>
    </source>
</evidence>
<accession>A0A918XFZ4</accession>
<proteinExistence type="predicted"/>
<keyword evidence="2" id="KW-1185">Reference proteome</keyword>
<name>A0A918XFZ4_9ACTN</name>
<protein>
    <recommendedName>
        <fullName evidence="3">DUF2267 domain-containing protein</fullName>
    </recommendedName>
</protein>
<dbReference type="Gene3D" id="1.10.490.110">
    <property type="entry name" value="Uncharacterized conserved protein DUF2267"/>
    <property type="match status" value="1"/>
</dbReference>
<dbReference type="Proteomes" id="UP000654947">
    <property type="component" value="Unassembled WGS sequence"/>
</dbReference>
<organism evidence="1 2">
    <name type="scientific">Nocardiopsis kunsanensis</name>
    <dbReference type="NCBI Taxonomy" id="141693"/>
    <lineage>
        <taxon>Bacteria</taxon>
        <taxon>Bacillati</taxon>
        <taxon>Actinomycetota</taxon>
        <taxon>Actinomycetes</taxon>
        <taxon>Streptosporangiales</taxon>
        <taxon>Nocardiopsidaceae</taxon>
        <taxon>Nocardiopsis</taxon>
    </lineage>
</organism>
<evidence type="ECO:0000313" key="2">
    <source>
        <dbReference type="Proteomes" id="UP000654947"/>
    </source>
</evidence>
<evidence type="ECO:0000313" key="1">
    <source>
        <dbReference type="EMBL" id="GHD29229.1"/>
    </source>
</evidence>
<dbReference type="EMBL" id="BMXL01000015">
    <property type="protein sequence ID" value="GHD29229.1"/>
    <property type="molecule type" value="Genomic_DNA"/>
</dbReference>
<reference evidence="1 2" key="1">
    <citation type="journal article" date="2014" name="Int. J. Syst. Evol. Microbiol.">
        <title>Complete genome sequence of Corynebacterium casei LMG S-19264T (=DSM 44701T), isolated from a smear-ripened cheese.</title>
        <authorList>
            <consortium name="US DOE Joint Genome Institute (JGI-PGF)"/>
            <person name="Walter F."/>
            <person name="Albersmeier A."/>
            <person name="Kalinowski J."/>
            <person name="Ruckert C."/>
        </authorList>
    </citation>
    <scope>NUCLEOTIDE SEQUENCE [LARGE SCALE GENOMIC DNA]</scope>
    <source>
        <strain evidence="1 2">KCTC 19473</strain>
    </source>
</reference>
<comment type="caution">
    <text evidence="1">The sequence shown here is derived from an EMBL/GenBank/DDBJ whole genome shotgun (WGS) entry which is preliminary data.</text>
</comment>
<dbReference type="Pfam" id="PF10025">
    <property type="entry name" value="DUF2267"/>
    <property type="match status" value="1"/>
</dbReference>